<feature type="domain" description="Amidohydrolase-related" evidence="2">
    <location>
        <begin position="372"/>
        <end position="482"/>
    </location>
</feature>
<dbReference type="GO" id="GO:0005829">
    <property type="term" value="C:cytosol"/>
    <property type="evidence" value="ECO:0007669"/>
    <property type="project" value="TreeGrafter"/>
</dbReference>
<comment type="cofactor">
    <cofactor evidence="1">
        <name>Zn(2+)</name>
        <dbReference type="ChEBI" id="CHEBI:29105"/>
    </cofactor>
</comment>
<dbReference type="Pfam" id="PF01979">
    <property type="entry name" value="Amidohydro_1"/>
    <property type="match status" value="2"/>
</dbReference>
<dbReference type="GO" id="GO:0016812">
    <property type="term" value="F:hydrolase activity, acting on carbon-nitrogen (but not peptide) bonds, in cyclic amides"/>
    <property type="evidence" value="ECO:0007669"/>
    <property type="project" value="TreeGrafter"/>
</dbReference>
<dbReference type="SUPFAM" id="SSF51556">
    <property type="entry name" value="Metallo-dependent hydrolases"/>
    <property type="match status" value="1"/>
</dbReference>
<accession>A0A381TYV5</accession>
<evidence type="ECO:0000256" key="1">
    <source>
        <dbReference type="ARBA" id="ARBA00001947"/>
    </source>
</evidence>
<feature type="domain" description="Amidohydrolase-related" evidence="2">
    <location>
        <begin position="91"/>
        <end position="231"/>
    </location>
</feature>
<dbReference type="AlphaFoldDB" id="A0A381TYV5"/>
<dbReference type="InterPro" id="IPR050378">
    <property type="entry name" value="Metallo-dep_Hydrolases_sf"/>
</dbReference>
<evidence type="ECO:0000313" key="3">
    <source>
        <dbReference type="EMBL" id="SVA20197.1"/>
    </source>
</evidence>
<proteinExistence type="predicted"/>
<organism evidence="3">
    <name type="scientific">marine metagenome</name>
    <dbReference type="NCBI Taxonomy" id="408172"/>
    <lineage>
        <taxon>unclassified sequences</taxon>
        <taxon>metagenomes</taxon>
        <taxon>ecological metagenomes</taxon>
    </lineage>
</organism>
<protein>
    <recommendedName>
        <fullName evidence="2">Amidohydrolase-related domain-containing protein</fullName>
    </recommendedName>
</protein>
<sequence length="519" mass="56082">MSKFFVKLSRFCINWRLFSWSGSSIHNENVKKKEFRPLQYELLVKNGRVLDAESGFDSIVDVGISDGVIQSLETDIDPNNADDVVDASGKWVIPGMIDTHAHVELQRRRNADSSQTGHTYGLGLQMLASAGATTVIDLGGSMDTLRMGIEARGSGINVGSLGYLKPGETVPEGRINYAQIEKVINTAMDAGSIGVKLLGGYYPFTPEETSNFIRAANEMTAYVAFHLGTTETGSRLDGLREIPSLLGANGRVHIAHINAYCRGSILPVEEEIIESLQILTDVRSQIVSEVHLARPNFTLGKCDPDGNVLADVCQNCLRLKGYATTADGLRSALMDGYASTVEETRTGLILVSGKRGVELFNEGNTDVQMSFPVNNSTSAFQLTVAKNNEDEFIIDAVGSDAGILPRNVNIEQCMQLVKFGGLEPLELVVKLSLNPAKMIGLENKGRLSEGNDGDLTIIDPIYGRAVYGVVAGRLVMIDGRVVGNGAKILTTQRGVASVEETGIPYQVIDLTKAMMYAGR</sequence>
<dbReference type="InterPro" id="IPR006680">
    <property type="entry name" value="Amidohydro-rel"/>
</dbReference>
<evidence type="ECO:0000259" key="2">
    <source>
        <dbReference type="Pfam" id="PF01979"/>
    </source>
</evidence>
<reference evidence="3" key="1">
    <citation type="submission" date="2018-05" db="EMBL/GenBank/DDBJ databases">
        <authorList>
            <person name="Lanie J.A."/>
            <person name="Ng W.-L."/>
            <person name="Kazmierczak K.M."/>
            <person name="Andrzejewski T.M."/>
            <person name="Davidsen T.M."/>
            <person name="Wayne K.J."/>
            <person name="Tettelin H."/>
            <person name="Glass J.I."/>
            <person name="Rusch D."/>
            <person name="Podicherti R."/>
            <person name="Tsui H.-C.T."/>
            <person name="Winkler M.E."/>
        </authorList>
    </citation>
    <scope>NUCLEOTIDE SEQUENCE</scope>
</reference>
<dbReference type="PANTHER" id="PTHR11647:SF1">
    <property type="entry name" value="COLLAPSIN RESPONSE MEDIATOR PROTEIN"/>
    <property type="match status" value="1"/>
</dbReference>
<name>A0A381TYV5_9ZZZZ</name>
<gene>
    <name evidence="3" type="ORF">METZ01_LOCUS73051</name>
</gene>
<dbReference type="InterPro" id="IPR032466">
    <property type="entry name" value="Metal_Hydrolase"/>
</dbReference>
<dbReference type="PANTHER" id="PTHR11647">
    <property type="entry name" value="HYDRANTOINASE/DIHYDROPYRIMIDINASE FAMILY MEMBER"/>
    <property type="match status" value="1"/>
</dbReference>
<dbReference type="SUPFAM" id="SSF51338">
    <property type="entry name" value="Composite domain of metallo-dependent hydrolases"/>
    <property type="match status" value="1"/>
</dbReference>
<dbReference type="EMBL" id="UINC01005264">
    <property type="protein sequence ID" value="SVA20197.1"/>
    <property type="molecule type" value="Genomic_DNA"/>
</dbReference>
<dbReference type="Gene3D" id="3.20.20.140">
    <property type="entry name" value="Metal-dependent hydrolases"/>
    <property type="match status" value="2"/>
</dbReference>
<dbReference type="InterPro" id="IPR011059">
    <property type="entry name" value="Metal-dep_hydrolase_composite"/>
</dbReference>